<evidence type="ECO:0000256" key="3">
    <source>
        <dbReference type="ARBA" id="ARBA00023125"/>
    </source>
</evidence>
<dbReference type="SMART" id="SM00389">
    <property type="entry name" value="HOX"/>
    <property type="match status" value="1"/>
</dbReference>
<keyword evidence="5 6" id="KW-0539">Nucleus</keyword>
<dbReference type="PRINTS" id="PR00024">
    <property type="entry name" value="HOMEOBOX"/>
</dbReference>
<dbReference type="PROSITE" id="PS50071">
    <property type="entry name" value="HOMEOBOX_2"/>
    <property type="match status" value="1"/>
</dbReference>
<accession>A0A8J1XEH4</accession>
<evidence type="ECO:0000256" key="8">
    <source>
        <dbReference type="SAM" id="MobiDB-lite"/>
    </source>
</evidence>
<dbReference type="Gene3D" id="1.10.10.60">
    <property type="entry name" value="Homeodomain-like"/>
    <property type="match status" value="1"/>
</dbReference>
<keyword evidence="3 6" id="KW-0238">DNA-binding</keyword>
<protein>
    <submittedName>
        <fullName evidence="9">Uncharacterized protein</fullName>
    </submittedName>
</protein>
<evidence type="ECO:0000256" key="7">
    <source>
        <dbReference type="RuleBase" id="RU000682"/>
    </source>
</evidence>
<dbReference type="InterPro" id="IPR009057">
    <property type="entry name" value="Homeodomain-like_sf"/>
</dbReference>
<dbReference type="OrthoDB" id="6159439at2759"/>
<dbReference type="PROSITE" id="PS00027">
    <property type="entry name" value="HOMEOBOX_1"/>
    <property type="match status" value="1"/>
</dbReference>
<dbReference type="Pfam" id="PF00046">
    <property type="entry name" value="Homeodomain"/>
    <property type="match status" value="1"/>
</dbReference>
<organism evidence="9 10">
    <name type="scientific">Owenia fusiformis</name>
    <name type="common">Polychaete worm</name>
    <dbReference type="NCBI Taxonomy" id="6347"/>
    <lineage>
        <taxon>Eukaryota</taxon>
        <taxon>Metazoa</taxon>
        <taxon>Spiralia</taxon>
        <taxon>Lophotrochozoa</taxon>
        <taxon>Annelida</taxon>
        <taxon>Polychaeta</taxon>
        <taxon>Sedentaria</taxon>
        <taxon>Canalipalpata</taxon>
        <taxon>Sabellida</taxon>
        <taxon>Oweniida</taxon>
        <taxon>Oweniidae</taxon>
        <taxon>Owenia</taxon>
    </lineage>
</organism>
<evidence type="ECO:0000313" key="10">
    <source>
        <dbReference type="Proteomes" id="UP000749559"/>
    </source>
</evidence>
<keyword evidence="10" id="KW-1185">Reference proteome</keyword>
<comment type="caution">
    <text evidence="9">The sequence shown here is derived from an EMBL/GenBank/DDBJ whole genome shotgun (WGS) entry which is preliminary data.</text>
</comment>
<dbReference type="SUPFAM" id="SSF46689">
    <property type="entry name" value="Homeodomain-like"/>
    <property type="match status" value="1"/>
</dbReference>
<dbReference type="GO" id="GO:0005634">
    <property type="term" value="C:nucleus"/>
    <property type="evidence" value="ECO:0007669"/>
    <property type="project" value="UniProtKB-SubCell"/>
</dbReference>
<evidence type="ECO:0000313" key="9">
    <source>
        <dbReference type="EMBL" id="CAH1784676.1"/>
    </source>
</evidence>
<gene>
    <name evidence="9" type="ORF">OFUS_LOCUS10830</name>
</gene>
<feature type="compositionally biased region" description="Basic and acidic residues" evidence="8">
    <location>
        <begin position="1"/>
        <end position="12"/>
    </location>
</feature>
<dbReference type="EMBL" id="CAIIXF020000005">
    <property type="protein sequence ID" value="CAH1784676.1"/>
    <property type="molecule type" value="Genomic_DNA"/>
</dbReference>
<dbReference type="GO" id="GO:0048513">
    <property type="term" value="P:animal organ development"/>
    <property type="evidence" value="ECO:0007669"/>
    <property type="project" value="TreeGrafter"/>
</dbReference>
<reference evidence="9" key="1">
    <citation type="submission" date="2022-03" db="EMBL/GenBank/DDBJ databases">
        <authorList>
            <person name="Martin C."/>
        </authorList>
    </citation>
    <scope>NUCLEOTIDE SEQUENCE</scope>
</reference>
<feature type="DNA-binding region" description="Homeobox" evidence="6">
    <location>
        <begin position="193"/>
        <end position="252"/>
    </location>
</feature>
<comment type="subcellular location">
    <subcellularLocation>
        <location evidence="1 6 7">Nucleus</location>
    </subcellularLocation>
</comment>
<dbReference type="GO" id="GO:0000978">
    <property type="term" value="F:RNA polymerase II cis-regulatory region sequence-specific DNA binding"/>
    <property type="evidence" value="ECO:0007669"/>
    <property type="project" value="TreeGrafter"/>
</dbReference>
<dbReference type="Proteomes" id="UP000749559">
    <property type="component" value="Unassembled WGS sequence"/>
</dbReference>
<evidence type="ECO:0000256" key="1">
    <source>
        <dbReference type="ARBA" id="ARBA00004123"/>
    </source>
</evidence>
<proteinExistence type="predicted"/>
<dbReference type="AlphaFoldDB" id="A0A8J1XEH4"/>
<dbReference type="FunFam" id="1.10.10.60:FF:000040">
    <property type="entry name" value="T-cell leukemia homeobox protein 3"/>
    <property type="match status" value="1"/>
</dbReference>
<evidence type="ECO:0000256" key="5">
    <source>
        <dbReference type="ARBA" id="ARBA00023242"/>
    </source>
</evidence>
<sequence>MEDCRSDTDEVRSTISRSSTPSNHSLETASTASGVNRKLSFGISAILGHLDDEQNDTSGERTSSEGTVSGPPTPPSGCHPSSLPGFAPSLFPLNRSRDTFKPYAMHNALPVLPKVEVDYNGLQHLHSHSSHGILGYNLPAPRSFTIGGAMSPNHGVLGNYTPTLDNANHDVNASIAVQRRVGHPYQNRTPPKRKKPRTSFTRIQIMELEKRFHGQKYLASAERSSLAKSLKMSDSQVKTWFQNRRTKWRRQTAEEREAERQAAKRFMAGITNDSNTLYETTVNRDPVCLNNSSLNAMQSITPWSEDRMNFSNVQIPNHQTAMV</sequence>
<name>A0A8J1XEH4_OWEFU</name>
<keyword evidence="4 6" id="KW-0371">Homeobox</keyword>
<feature type="compositionally biased region" description="Polar residues" evidence="8">
    <location>
        <begin position="13"/>
        <end position="33"/>
    </location>
</feature>
<dbReference type="InterPro" id="IPR042247">
    <property type="entry name" value="TLX1/2/3"/>
</dbReference>
<dbReference type="InterPro" id="IPR001356">
    <property type="entry name" value="HD"/>
</dbReference>
<dbReference type="PANTHER" id="PTHR45921">
    <property type="entry name" value="IP01054P"/>
    <property type="match status" value="1"/>
</dbReference>
<evidence type="ECO:0000256" key="2">
    <source>
        <dbReference type="ARBA" id="ARBA00022473"/>
    </source>
</evidence>
<keyword evidence="2" id="KW-0217">Developmental protein</keyword>
<dbReference type="CDD" id="cd00086">
    <property type="entry name" value="homeodomain"/>
    <property type="match status" value="1"/>
</dbReference>
<evidence type="ECO:0000256" key="4">
    <source>
        <dbReference type="ARBA" id="ARBA00023155"/>
    </source>
</evidence>
<dbReference type="PANTHER" id="PTHR45921:SF6">
    <property type="entry name" value="C15"/>
    <property type="match status" value="1"/>
</dbReference>
<evidence type="ECO:0000256" key="6">
    <source>
        <dbReference type="PROSITE-ProRule" id="PRU00108"/>
    </source>
</evidence>
<dbReference type="InterPro" id="IPR017970">
    <property type="entry name" value="Homeobox_CS"/>
</dbReference>
<feature type="region of interest" description="Disordered" evidence="8">
    <location>
        <begin position="49"/>
        <end position="83"/>
    </location>
</feature>
<dbReference type="InterPro" id="IPR020479">
    <property type="entry name" value="HD_metazoa"/>
</dbReference>
<dbReference type="GO" id="GO:0000981">
    <property type="term" value="F:DNA-binding transcription factor activity, RNA polymerase II-specific"/>
    <property type="evidence" value="ECO:0007669"/>
    <property type="project" value="InterPro"/>
</dbReference>
<feature type="region of interest" description="Disordered" evidence="8">
    <location>
        <begin position="1"/>
        <end position="33"/>
    </location>
</feature>